<dbReference type="OrthoDB" id="5173551at2"/>
<dbReference type="InterPro" id="IPR002372">
    <property type="entry name" value="PQQ_rpt_dom"/>
</dbReference>
<accession>A0A501X1X4</accession>
<keyword evidence="3 4" id="KW-0998">Cell outer membrane</keyword>
<reference evidence="6 7" key="1">
    <citation type="submission" date="2019-06" db="EMBL/GenBank/DDBJ databases">
        <title>A novel bacterium of genus Marinomonas, isolated from coastal sand.</title>
        <authorList>
            <person name="Huang H."/>
            <person name="Mo K."/>
            <person name="Hu Y."/>
        </authorList>
    </citation>
    <scope>NUCLEOTIDE SEQUENCE [LARGE SCALE GENOMIC DNA]</scope>
    <source>
        <strain evidence="6 7">HB171799</strain>
    </source>
</reference>
<comment type="function">
    <text evidence="4">Part of the outer membrane protein assembly complex, which is involved in assembly and insertion of beta-barrel proteins into the outer membrane.</text>
</comment>
<dbReference type="InterPro" id="IPR015943">
    <property type="entry name" value="WD40/YVTN_repeat-like_dom_sf"/>
</dbReference>
<gene>
    <name evidence="4 6" type="primary">bamB</name>
    <name evidence="6" type="ORF">FJM67_04235</name>
</gene>
<dbReference type="EMBL" id="VFRR01000005">
    <property type="protein sequence ID" value="TPE54476.1"/>
    <property type="molecule type" value="Genomic_DNA"/>
</dbReference>
<comment type="subcellular location">
    <subcellularLocation>
        <location evidence="4">Cell outer membrane</location>
        <topology evidence="4">Lipid-anchor</topology>
    </subcellularLocation>
</comment>
<dbReference type="AlphaFoldDB" id="A0A501X1X4"/>
<dbReference type="InterPro" id="IPR011047">
    <property type="entry name" value="Quinoprotein_ADH-like_sf"/>
</dbReference>
<keyword evidence="2 4" id="KW-0472">Membrane</keyword>
<dbReference type="InterPro" id="IPR017687">
    <property type="entry name" value="BamB"/>
</dbReference>
<name>A0A501X1X4_9GAMM</name>
<evidence type="ECO:0000313" key="7">
    <source>
        <dbReference type="Proteomes" id="UP000315901"/>
    </source>
</evidence>
<dbReference type="NCBIfam" id="TIGR03300">
    <property type="entry name" value="assembly_YfgL"/>
    <property type="match status" value="1"/>
</dbReference>
<comment type="subunit">
    <text evidence="4">Part of the Bam complex.</text>
</comment>
<dbReference type="SMART" id="SM00564">
    <property type="entry name" value="PQQ"/>
    <property type="match status" value="5"/>
</dbReference>
<protein>
    <recommendedName>
        <fullName evidence="4">Outer membrane protein assembly factor BamB</fullName>
    </recommendedName>
</protein>
<sequence>MLKAMTAAVLIGAALLQGCAVQRPLSAPTAIENEVYLDTSWRRGVDGRAGEASERFNLVAQDEKLYFVTEHGSVYGLQQETGRRVDYIQTDFEPSAGVTVKDGTAYFGTYDAQLVAVSLEQKSVLWEKTLTSEILAEPAVANGRIAVQTGDGWLSVIDAQSANTLWRDKEDLPALTVRGTSAPVIVGNTLIAGFANGTVNAYNLVDGTKLWSFEVGKAEGRYEIERLTDVNGRLVVRDGMVYAVAYNGTLSAINLTTGRAVWQRNIPSGVGVALENDVLIAVEQDSTVHALNAKNGEVIWQNEELVGRELISPTYFRDYVAVVDRSGYVHLLDRDTGKVKAWFLADTVAPVGSRMVSNGQQLFILTPDSKITALSY</sequence>
<dbReference type="GO" id="GO:0009279">
    <property type="term" value="C:cell outer membrane"/>
    <property type="evidence" value="ECO:0007669"/>
    <property type="project" value="UniProtKB-SubCell"/>
</dbReference>
<evidence type="ECO:0000256" key="4">
    <source>
        <dbReference type="HAMAP-Rule" id="MF_00923"/>
    </source>
</evidence>
<evidence type="ECO:0000313" key="6">
    <source>
        <dbReference type="EMBL" id="TPE54476.1"/>
    </source>
</evidence>
<proteinExistence type="inferred from homology"/>
<evidence type="ECO:0000256" key="3">
    <source>
        <dbReference type="ARBA" id="ARBA00023237"/>
    </source>
</evidence>
<feature type="domain" description="Pyrrolo-quinoline quinone repeat" evidence="5">
    <location>
        <begin position="72"/>
        <end position="302"/>
    </location>
</feature>
<dbReference type="PANTHER" id="PTHR34512:SF30">
    <property type="entry name" value="OUTER MEMBRANE PROTEIN ASSEMBLY FACTOR BAMB"/>
    <property type="match status" value="1"/>
</dbReference>
<dbReference type="Pfam" id="PF13360">
    <property type="entry name" value="PQQ_2"/>
    <property type="match status" value="1"/>
</dbReference>
<dbReference type="PANTHER" id="PTHR34512">
    <property type="entry name" value="CELL SURFACE PROTEIN"/>
    <property type="match status" value="1"/>
</dbReference>
<dbReference type="Gene3D" id="2.130.10.10">
    <property type="entry name" value="YVTN repeat-like/Quinoprotein amine dehydrogenase"/>
    <property type="match status" value="1"/>
</dbReference>
<dbReference type="RefSeq" id="WP_140587428.1">
    <property type="nucleotide sequence ID" value="NZ_VFRR01000005.1"/>
</dbReference>
<dbReference type="HAMAP" id="MF_00923">
    <property type="entry name" value="OM_assembly_BamB"/>
    <property type="match status" value="1"/>
</dbReference>
<evidence type="ECO:0000256" key="2">
    <source>
        <dbReference type="ARBA" id="ARBA00023136"/>
    </source>
</evidence>
<keyword evidence="4" id="KW-0564">Palmitate</keyword>
<dbReference type="SUPFAM" id="SSF50998">
    <property type="entry name" value="Quinoprotein alcohol dehydrogenase-like"/>
    <property type="match status" value="1"/>
</dbReference>
<dbReference type="InterPro" id="IPR018391">
    <property type="entry name" value="PQQ_b-propeller_rpt"/>
</dbReference>
<keyword evidence="7" id="KW-1185">Reference proteome</keyword>
<keyword evidence="4" id="KW-0449">Lipoprotein</keyword>
<comment type="similarity">
    <text evidence="4">Belongs to the BamB family.</text>
</comment>
<comment type="caution">
    <text evidence="6">The sequence shown here is derived from an EMBL/GenBank/DDBJ whole genome shotgun (WGS) entry which is preliminary data.</text>
</comment>
<evidence type="ECO:0000259" key="5">
    <source>
        <dbReference type="Pfam" id="PF13360"/>
    </source>
</evidence>
<evidence type="ECO:0000256" key="1">
    <source>
        <dbReference type="ARBA" id="ARBA00022729"/>
    </source>
</evidence>
<dbReference type="GO" id="GO:0043165">
    <property type="term" value="P:Gram-negative-bacterium-type cell outer membrane assembly"/>
    <property type="evidence" value="ECO:0007669"/>
    <property type="project" value="UniProtKB-UniRule"/>
</dbReference>
<organism evidence="6 7">
    <name type="scientific">Maribrevibacterium harenarium</name>
    <dbReference type="NCBI Taxonomy" id="2589817"/>
    <lineage>
        <taxon>Bacteria</taxon>
        <taxon>Pseudomonadati</taxon>
        <taxon>Pseudomonadota</taxon>
        <taxon>Gammaproteobacteria</taxon>
        <taxon>Oceanospirillales</taxon>
        <taxon>Oceanospirillaceae</taxon>
        <taxon>Maribrevibacterium</taxon>
    </lineage>
</organism>
<dbReference type="GO" id="GO:0051205">
    <property type="term" value="P:protein insertion into membrane"/>
    <property type="evidence" value="ECO:0007669"/>
    <property type="project" value="UniProtKB-UniRule"/>
</dbReference>
<keyword evidence="1 4" id="KW-0732">Signal</keyword>
<dbReference type="PROSITE" id="PS51257">
    <property type="entry name" value="PROKAR_LIPOPROTEIN"/>
    <property type="match status" value="1"/>
</dbReference>
<dbReference type="Proteomes" id="UP000315901">
    <property type="component" value="Unassembled WGS sequence"/>
</dbReference>